<dbReference type="Pfam" id="PF13229">
    <property type="entry name" value="Beta_helix"/>
    <property type="match status" value="1"/>
</dbReference>
<evidence type="ECO:0000313" key="2">
    <source>
        <dbReference type="EMBL" id="TCM85024.1"/>
    </source>
</evidence>
<keyword evidence="2" id="KW-0456">Lyase</keyword>
<dbReference type="SUPFAM" id="SSF51126">
    <property type="entry name" value="Pectin lyase-like"/>
    <property type="match status" value="1"/>
</dbReference>
<dbReference type="InterPro" id="IPR012334">
    <property type="entry name" value="Pectin_lyas_fold"/>
</dbReference>
<keyword evidence="3" id="KW-1185">Reference proteome</keyword>
<protein>
    <submittedName>
        <fullName evidence="2">Parallel beta helix pectate lyase-like protein</fullName>
    </submittedName>
</protein>
<dbReference type="OrthoDB" id="134981at2"/>
<comment type="caution">
    <text evidence="2">The sequence shown here is derived from an EMBL/GenBank/DDBJ whole genome shotgun (WGS) entry which is preliminary data.</text>
</comment>
<dbReference type="AlphaFoldDB" id="A0A4V2R4L9"/>
<dbReference type="InterPro" id="IPR039448">
    <property type="entry name" value="Beta_helix"/>
</dbReference>
<dbReference type="Pfam" id="PF20129">
    <property type="entry name" value="DUF6519"/>
    <property type="match status" value="3"/>
</dbReference>
<gene>
    <name evidence="2" type="ORF">EV216_109109</name>
</gene>
<dbReference type="SMART" id="SM00710">
    <property type="entry name" value="PbH1"/>
    <property type="match status" value="5"/>
</dbReference>
<reference evidence="2 3" key="1">
    <citation type="submission" date="2019-03" db="EMBL/GenBank/DDBJ databases">
        <title>Genomic Encyclopedia of Type Strains, Phase IV (KMG-IV): sequencing the most valuable type-strain genomes for metagenomic binning, comparative biology and taxonomic classification.</title>
        <authorList>
            <person name="Goeker M."/>
        </authorList>
    </citation>
    <scope>NUCLEOTIDE SEQUENCE [LARGE SCALE GENOMIC DNA]</scope>
    <source>
        <strain evidence="2 3">DSM 21153</strain>
    </source>
</reference>
<dbReference type="GO" id="GO:0016829">
    <property type="term" value="F:lyase activity"/>
    <property type="evidence" value="ECO:0007669"/>
    <property type="project" value="UniProtKB-KW"/>
</dbReference>
<dbReference type="RefSeq" id="WP_132694524.1">
    <property type="nucleotide sequence ID" value="NZ_SLVM01000009.1"/>
</dbReference>
<dbReference type="InterPro" id="IPR006626">
    <property type="entry name" value="PbH1"/>
</dbReference>
<evidence type="ECO:0000259" key="1">
    <source>
        <dbReference type="Pfam" id="PF13229"/>
    </source>
</evidence>
<dbReference type="EMBL" id="SLVM01000009">
    <property type="protein sequence ID" value="TCM85024.1"/>
    <property type="molecule type" value="Genomic_DNA"/>
</dbReference>
<dbReference type="Gene3D" id="2.160.20.10">
    <property type="entry name" value="Single-stranded right-handed beta-helix, Pectin lyase-like"/>
    <property type="match status" value="1"/>
</dbReference>
<evidence type="ECO:0000313" key="3">
    <source>
        <dbReference type="Proteomes" id="UP000295277"/>
    </source>
</evidence>
<name>A0A4V2R4L9_9RHOB</name>
<feature type="domain" description="Right handed beta helix" evidence="1">
    <location>
        <begin position="737"/>
        <end position="909"/>
    </location>
</feature>
<sequence length="1128" mass="118537">MGGDYSKDSFDALRDYAGVFLQQGRPVLDSDWNEMVRVLERRIRAGTVDTIGRAVVPRETETGFHIRLAGGGIEIGPGRLYLGGMLVENHGNADFARAGDGPAPVFDRGTGPATAPMGVLDEMTSPPEGYVAYSAQPWWPTPEDPPRGGGPVLAYLVAWRREVTALIDPTLLDPALGGVDSATRWQTVWQVRLLGGIGTGATCATPETALAGWAATIAPSTARLSTDTVDVEDPEDPCLVPPTDGYTGLENQFYRVEIHQVGDSGAQTDAWFKYSRENASVAAAIDSFAASADRITVRSLGRDEILRFREGNWVEITDDRREFDHRSGQILRIAAVREDMREIELEGSIDPDLIPTGLDGDTARARHSRLIRWDQTGVIRNIADNSVWWDLDAENPGAPPGLIPVPPAGTVLLLESGITVAFSTAPGAGRYRAMDAWRFRARTAGTQIERLTEAPPDSVQRHYCKLAVLTSPSAAPDDCRIFWPPEPTQIPAAEGCACSVCITPESHASGALTIQAGIDRVAAAGGGTVCLNPGRYELREPLRMANLFGVTLKGHGITTVISLQNAVGAAIEIDTCIDIRIEDLSIIVAPESAGSTAPGAASAHGLRATHTATMALRRLAVLVLASGPTRQDHGIVLEGIVMAAKIEECLIAAPMGIGSVSAFDAMGGGGVVAAVEPRPGWLALAELRMLDNIVFADNVGLRLVGLAFSLAGTTMARNVFSGSMAGVALNWFELPTGGAALDGNTIQSEGPAAVIGVNDIRLQDNEISGGPVAADGIFIMPNVVPEVPISAQLIGNRISDLGGAGIRIAGHYDALLIKRNQIRRCGLAGIMSQPGFDGRHIAIEDNVIEEIRGGPNGVGAAGIVLLGVIEGQARGNSIRRIGREMPDGSQNAGIALQGVIGMAVEGNTIYEIGPDRAEARAWGVLVRPPWFQMSIADNRIDGSTERRGEFTAWQAIEIGAEEDIARIGDGVALLEGFTGAMGAVPGIDRRAIGYAAIDGRLYALTHFDAFEVAPILPVQLGVAGNQVIHFAPQLAPAVTIVARGTASVDFSSNQCDLLGGANIAAQVVIAAERITAGANSLRHPREAGLSLLLATRAAAPVGNITSAGVQVTPAGLPAAFAALNIIAP</sequence>
<organism evidence="2 3">
    <name type="scientific">Rhodovulum steppense</name>
    <dbReference type="NCBI Taxonomy" id="540251"/>
    <lineage>
        <taxon>Bacteria</taxon>
        <taxon>Pseudomonadati</taxon>
        <taxon>Pseudomonadota</taxon>
        <taxon>Alphaproteobacteria</taxon>
        <taxon>Rhodobacterales</taxon>
        <taxon>Paracoccaceae</taxon>
        <taxon>Rhodovulum</taxon>
    </lineage>
</organism>
<dbReference type="Proteomes" id="UP000295277">
    <property type="component" value="Unassembled WGS sequence"/>
</dbReference>
<dbReference type="InterPro" id="IPR045392">
    <property type="entry name" value="DUF6519"/>
</dbReference>
<accession>A0A4V2R4L9</accession>
<proteinExistence type="predicted"/>
<dbReference type="InterPro" id="IPR011050">
    <property type="entry name" value="Pectin_lyase_fold/virulence"/>
</dbReference>